<evidence type="ECO:0000313" key="2">
    <source>
        <dbReference type="Proteomes" id="UP001205506"/>
    </source>
</evidence>
<dbReference type="AlphaFoldDB" id="A0AAW5IA72"/>
<gene>
    <name evidence="1" type="ORF">NNC68_07905</name>
</gene>
<reference evidence="1" key="1">
    <citation type="submission" date="2022-07" db="EMBL/GenBank/DDBJ databases">
        <title>Prevotella copri.</title>
        <authorList>
            <person name="Yang C."/>
        </authorList>
    </citation>
    <scope>NUCLEOTIDE SEQUENCE</scope>
    <source>
        <strain evidence="1">HF1805</strain>
    </source>
</reference>
<dbReference type="EMBL" id="JANDWU010000012">
    <property type="protein sequence ID" value="MCP9549395.1"/>
    <property type="molecule type" value="Genomic_DNA"/>
</dbReference>
<comment type="caution">
    <text evidence="1">The sequence shown here is derived from an EMBL/GenBank/DDBJ whole genome shotgun (WGS) entry which is preliminary data.</text>
</comment>
<protein>
    <submittedName>
        <fullName evidence="1">Uncharacterized protein</fullName>
    </submittedName>
</protein>
<name>A0AAW5IA72_9BACT</name>
<evidence type="ECO:0000313" key="1">
    <source>
        <dbReference type="EMBL" id="MCP9549395.1"/>
    </source>
</evidence>
<sequence length="81" mass="9368">MDKYRIVVLAFGSGEVDVIDVDKEIIDNTWHRDVESYLQEHCQYDLDNIQWMQGDANKIRINTLDNDSFEGGYDTPEEAGL</sequence>
<dbReference type="Proteomes" id="UP001205506">
    <property type="component" value="Unassembled WGS sequence"/>
</dbReference>
<accession>A0AAW5IA72</accession>
<organism evidence="1 2">
    <name type="scientific">Segatella copri</name>
    <dbReference type="NCBI Taxonomy" id="165179"/>
    <lineage>
        <taxon>Bacteria</taxon>
        <taxon>Pseudomonadati</taxon>
        <taxon>Bacteroidota</taxon>
        <taxon>Bacteroidia</taxon>
        <taxon>Bacteroidales</taxon>
        <taxon>Prevotellaceae</taxon>
        <taxon>Segatella</taxon>
    </lineage>
</organism>
<dbReference type="RefSeq" id="WP_254970054.1">
    <property type="nucleotide sequence ID" value="NZ_JANDWU010000012.1"/>
</dbReference>
<proteinExistence type="predicted"/>